<dbReference type="EMBL" id="JACTVJ010000007">
    <property type="protein sequence ID" value="MBC9714634.1"/>
    <property type="molecule type" value="Genomic_DNA"/>
</dbReference>
<dbReference type="Proteomes" id="UP000642284">
    <property type="component" value="Unassembled WGS sequence"/>
</dbReference>
<organism evidence="1 2">
    <name type="scientific">Streptomyces polyasparticus</name>
    <dbReference type="NCBI Taxonomy" id="2767826"/>
    <lineage>
        <taxon>Bacteria</taxon>
        <taxon>Bacillati</taxon>
        <taxon>Actinomycetota</taxon>
        <taxon>Actinomycetes</taxon>
        <taxon>Kitasatosporales</taxon>
        <taxon>Streptomycetaceae</taxon>
        <taxon>Streptomyces</taxon>
    </lineage>
</organism>
<protein>
    <submittedName>
        <fullName evidence="1">Uncharacterized protein</fullName>
    </submittedName>
</protein>
<sequence>MAAKKAPAAKKCRPCKGTGEVSRPVVVGRKRRTVGHQTGMCLNCFGTGQAPTA</sequence>
<keyword evidence="2" id="KW-1185">Reference proteome</keyword>
<accession>A0ABR7SHD1</accession>
<comment type="caution">
    <text evidence="1">The sequence shown here is derived from an EMBL/GenBank/DDBJ whole genome shotgun (WGS) entry which is preliminary data.</text>
</comment>
<evidence type="ECO:0000313" key="1">
    <source>
        <dbReference type="EMBL" id="MBC9714634.1"/>
    </source>
</evidence>
<dbReference type="RefSeq" id="WP_187815040.1">
    <property type="nucleotide sequence ID" value="NZ_JACTVJ010000007.1"/>
</dbReference>
<gene>
    <name evidence="1" type="ORF">H9Y04_18920</name>
</gene>
<evidence type="ECO:0000313" key="2">
    <source>
        <dbReference type="Proteomes" id="UP000642284"/>
    </source>
</evidence>
<reference evidence="1 2" key="1">
    <citation type="submission" date="2020-08" db="EMBL/GenBank/DDBJ databases">
        <title>Genemic of Streptomyces polyaspartic.</title>
        <authorList>
            <person name="Liu W."/>
        </authorList>
    </citation>
    <scope>NUCLEOTIDE SEQUENCE [LARGE SCALE GENOMIC DNA]</scope>
    <source>
        <strain evidence="1 2">TRM66268-LWL</strain>
    </source>
</reference>
<name>A0ABR7SHD1_9ACTN</name>
<proteinExistence type="predicted"/>